<dbReference type="RefSeq" id="WP_248670216.1">
    <property type="nucleotide sequence ID" value="NZ_JALPRX010000202.1"/>
</dbReference>
<comment type="caution">
    <text evidence="1">The sequence shown here is derived from an EMBL/GenBank/DDBJ whole genome shotgun (WGS) entry which is preliminary data.</text>
</comment>
<dbReference type="EMBL" id="JALPRX010000202">
    <property type="protein sequence ID" value="MCK8788175.1"/>
    <property type="molecule type" value="Genomic_DNA"/>
</dbReference>
<keyword evidence="2" id="KW-1185">Reference proteome</keyword>
<name>A0A9X2C0I5_9PROT</name>
<gene>
    <name evidence="1" type="ORF">M0638_27890</name>
</gene>
<accession>A0A9X2C0I5</accession>
<reference evidence="1" key="1">
    <citation type="submission" date="2022-04" db="EMBL/GenBank/DDBJ databases">
        <title>Roseomonas acroporae sp. nov., isolated from coral Acropora digitifera.</title>
        <authorList>
            <person name="Sun H."/>
        </authorList>
    </citation>
    <scope>NUCLEOTIDE SEQUENCE</scope>
    <source>
        <strain evidence="1">NAR14</strain>
    </source>
</reference>
<dbReference type="PROSITE" id="PS51257">
    <property type="entry name" value="PROKAR_LIPOPROTEIN"/>
    <property type="match status" value="1"/>
</dbReference>
<organism evidence="1 2">
    <name type="scientific">Roseomonas acroporae</name>
    <dbReference type="NCBI Taxonomy" id="2937791"/>
    <lineage>
        <taxon>Bacteria</taxon>
        <taxon>Pseudomonadati</taxon>
        <taxon>Pseudomonadota</taxon>
        <taxon>Alphaproteobacteria</taxon>
        <taxon>Acetobacterales</taxon>
        <taxon>Roseomonadaceae</taxon>
        <taxon>Roseomonas</taxon>
    </lineage>
</organism>
<dbReference type="AlphaFoldDB" id="A0A9X2C0I5"/>
<sequence>MRSDPSLWGAITLAVLAPLLAACQIDSRQQVLATSNTQVAQRAISTRSFDTGDRNLLFRAVIGALQDLGFVVDRADDELGTVSATRFSGSVVRLTVTIRPAGPNRTLVRASGQYNLDAISDATPYQRFFETLSQSLFLGANQVD</sequence>
<evidence type="ECO:0000313" key="1">
    <source>
        <dbReference type="EMBL" id="MCK8788175.1"/>
    </source>
</evidence>
<evidence type="ECO:0000313" key="2">
    <source>
        <dbReference type="Proteomes" id="UP001139516"/>
    </source>
</evidence>
<protein>
    <recommendedName>
        <fullName evidence="3">Lipoprotein</fullName>
    </recommendedName>
</protein>
<dbReference type="Proteomes" id="UP001139516">
    <property type="component" value="Unassembled WGS sequence"/>
</dbReference>
<evidence type="ECO:0008006" key="3">
    <source>
        <dbReference type="Google" id="ProtNLM"/>
    </source>
</evidence>
<proteinExistence type="predicted"/>